<feature type="domain" description="Alanine racemase C-terminal" evidence="5">
    <location>
        <begin position="243"/>
        <end position="367"/>
    </location>
</feature>
<dbReference type="RefSeq" id="WP_348389480.1">
    <property type="nucleotide sequence ID" value="NZ_CP134146.1"/>
</dbReference>
<organism evidence="6 7">
    <name type="scientific">Thalassotalea nanhaiensis</name>
    <dbReference type="NCBI Taxonomy" id="3065648"/>
    <lineage>
        <taxon>Bacteria</taxon>
        <taxon>Pseudomonadati</taxon>
        <taxon>Pseudomonadota</taxon>
        <taxon>Gammaproteobacteria</taxon>
        <taxon>Alteromonadales</taxon>
        <taxon>Colwelliaceae</taxon>
        <taxon>Thalassotalea</taxon>
    </lineage>
</organism>
<comment type="function">
    <text evidence="4">Catalyzes the interconversion of L-alanine and D-alanine. May also act on other amino acids.</text>
</comment>
<gene>
    <name evidence="6" type="primary">alr</name>
    <name evidence="6" type="ORF">RI845_09400</name>
</gene>
<keyword evidence="2 4" id="KW-0663">Pyridoxal phosphate</keyword>
<reference evidence="7" key="1">
    <citation type="submission" date="2023-09" db="EMBL/GenBank/DDBJ databases">
        <authorList>
            <person name="Li S."/>
            <person name="Li X."/>
            <person name="Zhang C."/>
            <person name="Zhao Z."/>
        </authorList>
    </citation>
    <scope>NUCLEOTIDE SEQUENCE [LARGE SCALE GENOMIC DNA]</scope>
    <source>
        <strain evidence="7">SQ345</strain>
    </source>
</reference>
<feature type="modified residue" description="N6-(pyridoxal phosphate)lysine" evidence="4">
    <location>
        <position position="35"/>
    </location>
</feature>
<evidence type="ECO:0000259" key="5">
    <source>
        <dbReference type="SMART" id="SM01005"/>
    </source>
</evidence>
<comment type="similarity">
    <text evidence="4">Belongs to the alanine racemase family.</text>
</comment>
<dbReference type="GO" id="GO:0008784">
    <property type="term" value="F:alanine racemase activity"/>
    <property type="evidence" value="ECO:0007669"/>
    <property type="project" value="UniProtKB-EC"/>
</dbReference>
<dbReference type="Gene3D" id="2.40.37.10">
    <property type="entry name" value="Lyase, Ornithine Decarboxylase, Chain A, domain 1"/>
    <property type="match status" value="1"/>
</dbReference>
<evidence type="ECO:0000313" key="7">
    <source>
        <dbReference type="Proteomes" id="UP001248581"/>
    </source>
</evidence>
<dbReference type="InterPro" id="IPR029066">
    <property type="entry name" value="PLP-binding_barrel"/>
</dbReference>
<dbReference type="PRINTS" id="PR00992">
    <property type="entry name" value="ALARACEMASE"/>
</dbReference>
<comment type="catalytic activity">
    <reaction evidence="4">
        <text>L-alanine = D-alanine</text>
        <dbReference type="Rhea" id="RHEA:20249"/>
        <dbReference type="ChEBI" id="CHEBI:57416"/>
        <dbReference type="ChEBI" id="CHEBI:57972"/>
        <dbReference type="EC" id="5.1.1.1"/>
    </reaction>
</comment>
<dbReference type="SMART" id="SM01005">
    <property type="entry name" value="Ala_racemase_C"/>
    <property type="match status" value="1"/>
</dbReference>
<dbReference type="PANTHER" id="PTHR30511">
    <property type="entry name" value="ALANINE RACEMASE"/>
    <property type="match status" value="1"/>
</dbReference>
<dbReference type="SUPFAM" id="SSF51419">
    <property type="entry name" value="PLP-binding barrel"/>
    <property type="match status" value="1"/>
</dbReference>
<dbReference type="Proteomes" id="UP001248581">
    <property type="component" value="Chromosome"/>
</dbReference>
<dbReference type="InterPro" id="IPR001608">
    <property type="entry name" value="Ala_racemase_N"/>
</dbReference>
<dbReference type="PROSITE" id="PS00395">
    <property type="entry name" value="ALANINE_RACEMASE"/>
    <property type="match status" value="1"/>
</dbReference>
<evidence type="ECO:0000256" key="2">
    <source>
        <dbReference type="ARBA" id="ARBA00022898"/>
    </source>
</evidence>
<dbReference type="NCBIfam" id="TIGR00492">
    <property type="entry name" value="alr"/>
    <property type="match status" value="1"/>
</dbReference>
<feature type="active site" description="Proton acceptor; specific for L-alanine" evidence="4">
    <location>
        <position position="264"/>
    </location>
</feature>
<comment type="cofactor">
    <cofactor evidence="1 4">
        <name>pyridoxal 5'-phosphate</name>
        <dbReference type="ChEBI" id="CHEBI:597326"/>
    </cofactor>
</comment>
<dbReference type="Pfam" id="PF01168">
    <property type="entry name" value="Ala_racemase_N"/>
    <property type="match status" value="1"/>
</dbReference>
<dbReference type="HAMAP" id="MF_01201">
    <property type="entry name" value="Ala_racemase"/>
    <property type="match status" value="1"/>
</dbReference>
<dbReference type="InterPro" id="IPR000821">
    <property type="entry name" value="Ala_racemase"/>
</dbReference>
<accession>A0ABY9TRF9</accession>
<feature type="active site" description="Proton acceptor; specific for D-alanine" evidence="4">
    <location>
        <position position="35"/>
    </location>
</feature>
<dbReference type="PANTHER" id="PTHR30511:SF0">
    <property type="entry name" value="ALANINE RACEMASE, CATABOLIC-RELATED"/>
    <property type="match status" value="1"/>
</dbReference>
<comment type="pathway">
    <text evidence="4">Amino-acid biosynthesis; D-alanine biosynthesis; D-alanine from L-alanine: step 1/1.</text>
</comment>
<name>A0ABY9TRF9_9GAMM</name>
<dbReference type="Pfam" id="PF00842">
    <property type="entry name" value="Ala_racemase_C"/>
    <property type="match status" value="1"/>
</dbReference>
<dbReference type="Gene3D" id="3.20.20.10">
    <property type="entry name" value="Alanine racemase"/>
    <property type="match status" value="1"/>
</dbReference>
<dbReference type="InterPro" id="IPR020622">
    <property type="entry name" value="Ala_racemase_pyridoxalP-BS"/>
</dbReference>
<dbReference type="SUPFAM" id="SSF50621">
    <property type="entry name" value="Alanine racemase C-terminal domain-like"/>
    <property type="match status" value="1"/>
</dbReference>
<dbReference type="CDD" id="cd06827">
    <property type="entry name" value="PLPDE_III_AR_proteobact"/>
    <property type="match status" value="1"/>
</dbReference>
<feature type="binding site" evidence="4">
    <location>
        <position position="131"/>
    </location>
    <ligand>
        <name>substrate</name>
    </ligand>
</feature>
<protein>
    <recommendedName>
        <fullName evidence="4">Alanine racemase</fullName>
        <ecNumber evidence="4">5.1.1.1</ecNumber>
    </recommendedName>
</protein>
<evidence type="ECO:0000256" key="3">
    <source>
        <dbReference type="ARBA" id="ARBA00023235"/>
    </source>
</evidence>
<evidence type="ECO:0000256" key="4">
    <source>
        <dbReference type="HAMAP-Rule" id="MF_01201"/>
    </source>
</evidence>
<dbReference type="InterPro" id="IPR009006">
    <property type="entry name" value="Ala_racemase/Decarboxylase_C"/>
</dbReference>
<feature type="binding site" evidence="4">
    <location>
        <position position="312"/>
    </location>
    <ligand>
        <name>substrate</name>
    </ligand>
</feature>
<keyword evidence="7" id="KW-1185">Reference proteome</keyword>
<dbReference type="InterPro" id="IPR011079">
    <property type="entry name" value="Ala_racemase_C"/>
</dbReference>
<dbReference type="EMBL" id="CP134146">
    <property type="protein sequence ID" value="WNC70339.1"/>
    <property type="molecule type" value="Genomic_DNA"/>
</dbReference>
<dbReference type="EC" id="5.1.1.1" evidence="4"/>
<keyword evidence="3 4" id="KW-0413">Isomerase</keyword>
<proteinExistence type="inferred from homology"/>
<evidence type="ECO:0000256" key="1">
    <source>
        <dbReference type="ARBA" id="ARBA00001933"/>
    </source>
</evidence>
<sequence length="368" mass="39799">MSRPTKALISKKALCHNYQVAQELAPNSNNLAVVKANAYGHGAVVVASILEALVPAFGVACIEEALELRAGGIQKPVLLLEGIFSSDEVELAANNNFWIMVDNSQQAEWVLNANISKPVKVWLKVDTGMHRLGVQPKFVNEIYLALRASDNVNNDIVLTTHFSSADEHGSGETANQMAIFDKTKASLQDCLDQADNIPCSLANSAGLLAHPKSHLDWNRIGFMLYGNSPLERENEASKRLIPVMTLKSAIISIREISAGQSVGYNQTWTASRTTKIATVAIGYGDGYPRSAKSGTPTLINGQIAPLAGRVSMDMITIDVTDITDVKLGDKVILWGPELPVNEVAKCSFTIGYEALTRMPKRTPSVLVD</sequence>
<evidence type="ECO:0000313" key="6">
    <source>
        <dbReference type="EMBL" id="WNC70339.1"/>
    </source>
</evidence>